<evidence type="ECO:0000313" key="3">
    <source>
        <dbReference type="Proteomes" id="UP000019335"/>
    </source>
</evidence>
<accession>W7TC77</accession>
<dbReference type="OrthoDB" id="8170117at2759"/>
<dbReference type="Pfam" id="PF03637">
    <property type="entry name" value="Mob1_phocein"/>
    <property type="match status" value="1"/>
</dbReference>
<dbReference type="Gene3D" id="1.20.140.30">
    <property type="entry name" value="MOB kinase activator"/>
    <property type="match status" value="1"/>
</dbReference>
<dbReference type="PANTHER" id="PTHR22599">
    <property type="entry name" value="MPS ONE BINDER KINASE ACTIVATOR-LIKE MOB"/>
    <property type="match status" value="1"/>
</dbReference>
<reference evidence="2 3" key="1">
    <citation type="journal article" date="2014" name="Mol. Plant">
        <title>Chromosome Scale Genome Assembly and Transcriptome Profiling of Nannochloropsis gaditana in Nitrogen Depletion.</title>
        <authorList>
            <person name="Corteggiani Carpinelli E."/>
            <person name="Telatin A."/>
            <person name="Vitulo N."/>
            <person name="Forcato C."/>
            <person name="D'Angelo M."/>
            <person name="Schiavon R."/>
            <person name="Vezzi A."/>
            <person name="Giacometti G.M."/>
            <person name="Morosinotto T."/>
            <person name="Valle G."/>
        </authorList>
    </citation>
    <scope>NUCLEOTIDE SEQUENCE [LARGE SCALE GENOMIC DNA]</scope>
    <source>
        <strain evidence="2 3">B-31</strain>
    </source>
</reference>
<dbReference type="SUPFAM" id="SSF101152">
    <property type="entry name" value="Mob1/phocein"/>
    <property type="match status" value="1"/>
</dbReference>
<dbReference type="EMBL" id="AZIL01001421">
    <property type="protein sequence ID" value="EWM23866.1"/>
    <property type="molecule type" value="Genomic_DNA"/>
</dbReference>
<feature type="compositionally biased region" description="Polar residues" evidence="1">
    <location>
        <begin position="13"/>
        <end position="31"/>
    </location>
</feature>
<protein>
    <submittedName>
        <fullName evidence="2">Mps1 binder-like protein</fullName>
    </submittedName>
</protein>
<feature type="region of interest" description="Disordered" evidence="1">
    <location>
        <begin position="1"/>
        <end position="53"/>
    </location>
</feature>
<evidence type="ECO:0000256" key="1">
    <source>
        <dbReference type="SAM" id="MobiDB-lite"/>
    </source>
</evidence>
<gene>
    <name evidence="2" type="primary">mobB</name>
    <name evidence="2" type="ORF">Naga_100202g10</name>
</gene>
<keyword evidence="3" id="KW-1185">Reference proteome</keyword>
<proteinExistence type="predicted"/>
<feature type="compositionally biased region" description="Low complexity" evidence="1">
    <location>
        <begin position="39"/>
        <end position="53"/>
    </location>
</feature>
<dbReference type="Proteomes" id="UP000019335">
    <property type="component" value="Chromosome 15"/>
</dbReference>
<dbReference type="SMART" id="SM01388">
    <property type="entry name" value="Mob1_phocein"/>
    <property type="match status" value="1"/>
</dbReference>
<dbReference type="InterPro" id="IPR036703">
    <property type="entry name" value="MOB_kinase_act_sf"/>
</dbReference>
<organism evidence="2 3">
    <name type="scientific">Nannochloropsis gaditana</name>
    <dbReference type="NCBI Taxonomy" id="72520"/>
    <lineage>
        <taxon>Eukaryota</taxon>
        <taxon>Sar</taxon>
        <taxon>Stramenopiles</taxon>
        <taxon>Ochrophyta</taxon>
        <taxon>Eustigmatophyceae</taxon>
        <taxon>Eustigmatales</taxon>
        <taxon>Monodopsidaceae</taxon>
        <taxon>Nannochloropsis</taxon>
    </lineage>
</organism>
<evidence type="ECO:0000313" key="2">
    <source>
        <dbReference type="EMBL" id="EWM23867.1"/>
    </source>
</evidence>
<feature type="compositionally biased region" description="Low complexity" evidence="1">
    <location>
        <begin position="379"/>
        <end position="398"/>
    </location>
</feature>
<name>W7TC77_9STRA</name>
<feature type="compositionally biased region" description="Basic residues" evidence="1">
    <location>
        <begin position="423"/>
        <end position="434"/>
    </location>
</feature>
<dbReference type="AlphaFoldDB" id="W7TC77"/>
<sequence length="459" mass="49721">MWPTVRTGAKASPSDSFSTSMDLSDRSSGSASDCGIDNSTSTRTSSSSSISSTSSRGLLQSIFPSFLGLLPQLSSYSAGAGAKGTFKPIKEHTGNKRVSLHRYSQATLATGITRAAVACPPTEDPNEWLAVHTVDAYNELALLYGVIHAKCSPSKESCSVMNAGPEFEYLWADSDLHKKPTKVSAKDYVNLLLSWVEKQLHDPAVFPPSTNIAFPRTFKVTVAKIFTRLFRVYGHIYLVHAQDVEQAGAMSHLNSCFKHFIFCVLEFDLVEDRELVPLHLLIRNIVAEDTRKQAAARPSIPAVSSSSANRGLGWGRPCQAAVSASHSPHQARMQRLRSNSGHSTNSCNLRPANSAQKPMPSTRQERSSFPSPLFPSSPSPSTSSSFSSPSTSTLSPTLASRPPREEHRMPRTNSTGTDGGHCSTRHRISPHGHKGKEPRAGPRKLLVGKPHDALTPVKL</sequence>
<feature type="compositionally biased region" description="Polar residues" evidence="1">
    <location>
        <begin position="336"/>
        <end position="362"/>
    </location>
</feature>
<dbReference type="InterPro" id="IPR005301">
    <property type="entry name" value="MOB_kinase_act_fam"/>
</dbReference>
<dbReference type="EMBL" id="AZIL01001421">
    <property type="protein sequence ID" value="EWM23867.1"/>
    <property type="molecule type" value="Genomic_DNA"/>
</dbReference>
<feature type="region of interest" description="Disordered" evidence="1">
    <location>
        <begin position="319"/>
        <end position="459"/>
    </location>
</feature>
<comment type="caution">
    <text evidence="2">The sequence shown here is derived from an EMBL/GenBank/DDBJ whole genome shotgun (WGS) entry which is preliminary data.</text>
</comment>